<dbReference type="EMBL" id="JBJUIK010000012">
    <property type="protein sequence ID" value="KAL3509003.1"/>
    <property type="molecule type" value="Genomic_DNA"/>
</dbReference>
<dbReference type="InterPro" id="IPR004146">
    <property type="entry name" value="DC1"/>
</dbReference>
<gene>
    <name evidence="5" type="ORF">ACH5RR_028404</name>
</gene>
<feature type="domain" description="Phorbol-ester/DAG-type" evidence="4">
    <location>
        <begin position="69"/>
        <end position="117"/>
    </location>
</feature>
<evidence type="ECO:0000256" key="1">
    <source>
        <dbReference type="ARBA" id="ARBA00022723"/>
    </source>
</evidence>
<evidence type="ECO:0000256" key="3">
    <source>
        <dbReference type="ARBA" id="ARBA00022833"/>
    </source>
</evidence>
<evidence type="ECO:0000259" key="4">
    <source>
        <dbReference type="PROSITE" id="PS50081"/>
    </source>
</evidence>
<keyword evidence="2" id="KW-0677">Repeat</keyword>
<dbReference type="Proteomes" id="UP001630127">
    <property type="component" value="Unassembled WGS sequence"/>
</dbReference>
<evidence type="ECO:0000313" key="6">
    <source>
        <dbReference type="Proteomes" id="UP001630127"/>
    </source>
</evidence>
<evidence type="ECO:0000313" key="5">
    <source>
        <dbReference type="EMBL" id="KAL3509003.1"/>
    </source>
</evidence>
<dbReference type="PANTHER" id="PTHR46288">
    <property type="entry name" value="PHORBOL-ESTER/DAG-TYPE DOMAIN-CONTAINING PROTEIN"/>
    <property type="match status" value="1"/>
</dbReference>
<organism evidence="5 6">
    <name type="scientific">Cinchona calisaya</name>
    <dbReference type="NCBI Taxonomy" id="153742"/>
    <lineage>
        <taxon>Eukaryota</taxon>
        <taxon>Viridiplantae</taxon>
        <taxon>Streptophyta</taxon>
        <taxon>Embryophyta</taxon>
        <taxon>Tracheophyta</taxon>
        <taxon>Spermatophyta</taxon>
        <taxon>Magnoliopsida</taxon>
        <taxon>eudicotyledons</taxon>
        <taxon>Gunneridae</taxon>
        <taxon>Pentapetalae</taxon>
        <taxon>asterids</taxon>
        <taxon>lamiids</taxon>
        <taxon>Gentianales</taxon>
        <taxon>Rubiaceae</taxon>
        <taxon>Cinchonoideae</taxon>
        <taxon>Cinchoneae</taxon>
        <taxon>Cinchona</taxon>
    </lineage>
</organism>
<dbReference type="PROSITE" id="PS50081">
    <property type="entry name" value="ZF_DAG_PE_2"/>
    <property type="match status" value="1"/>
</dbReference>
<dbReference type="AlphaFoldDB" id="A0ABD2YPY3"/>
<reference evidence="5 6" key="1">
    <citation type="submission" date="2024-11" db="EMBL/GenBank/DDBJ databases">
        <title>A near-complete genome assembly of Cinchona calisaya.</title>
        <authorList>
            <person name="Lian D.C."/>
            <person name="Zhao X.W."/>
            <person name="Wei L."/>
        </authorList>
    </citation>
    <scope>NUCLEOTIDE SEQUENCE [LARGE SCALE GENOMIC DNA]</scope>
    <source>
        <tissue evidence="5">Nenye</tissue>
    </source>
</reference>
<dbReference type="GO" id="GO:0046872">
    <property type="term" value="F:metal ion binding"/>
    <property type="evidence" value="ECO:0007669"/>
    <property type="project" value="UniProtKB-KW"/>
</dbReference>
<name>A0ABD2YPY3_9GENT</name>
<keyword evidence="1" id="KW-0479">Metal-binding</keyword>
<sequence length="277" mass="32674">MESINYFSHPEHTLRRKVLFNRDHTTCEMCLKHLFSEVIHSCERGACLFWLHKRCAEFPQKVRYPFHSNHTLTLYKMSQNKKCSLCDDSFKCYGYQCSECDYILDLPCAALTPHNNCSVPGLRVNHQHPLILCYKPQDYKYNCFFCGDPFEILQPVYFSLEYKRLMHESCSTMPNVIKHPFHLEHSLTFLPPTEWHDYNRYCSLCHKVMQSSYHCSLCGFNGFYLDLECAKLVPTSKDYDHSNHGYIKIQLGSHPHPLIQCDGIKNFKHVLWLRTTI</sequence>
<accession>A0ABD2YPY3</accession>
<evidence type="ECO:0000256" key="2">
    <source>
        <dbReference type="ARBA" id="ARBA00022737"/>
    </source>
</evidence>
<dbReference type="InterPro" id="IPR046349">
    <property type="entry name" value="C1-like_sf"/>
</dbReference>
<dbReference type="InterPro" id="IPR002219">
    <property type="entry name" value="PKC_DAG/PE"/>
</dbReference>
<proteinExistence type="predicted"/>
<dbReference type="Pfam" id="PF03107">
    <property type="entry name" value="C1_2"/>
    <property type="match status" value="1"/>
</dbReference>
<dbReference type="SUPFAM" id="SSF57889">
    <property type="entry name" value="Cysteine-rich domain"/>
    <property type="match status" value="2"/>
</dbReference>
<dbReference type="PANTHER" id="PTHR46288:SF27">
    <property type="entry name" value="CYSTEINE_HISTIDINE-RICH C1 DOMAIN FAMILY PROTEIN"/>
    <property type="match status" value="1"/>
</dbReference>
<keyword evidence="3" id="KW-0862">Zinc</keyword>
<dbReference type="PROSITE" id="PS00479">
    <property type="entry name" value="ZF_DAG_PE_1"/>
    <property type="match status" value="1"/>
</dbReference>
<protein>
    <recommendedName>
        <fullName evidence="4">Phorbol-ester/DAG-type domain-containing protein</fullName>
    </recommendedName>
</protein>
<comment type="caution">
    <text evidence="5">The sequence shown here is derived from an EMBL/GenBank/DDBJ whole genome shotgun (WGS) entry which is preliminary data.</text>
</comment>
<keyword evidence="6" id="KW-1185">Reference proteome</keyword>